<proteinExistence type="predicted"/>
<dbReference type="EMBL" id="ML996687">
    <property type="protein sequence ID" value="KAF2404930.1"/>
    <property type="molecule type" value="Genomic_DNA"/>
</dbReference>
<organism evidence="1 2">
    <name type="scientific">Trichodelitschia bisporula</name>
    <dbReference type="NCBI Taxonomy" id="703511"/>
    <lineage>
        <taxon>Eukaryota</taxon>
        <taxon>Fungi</taxon>
        <taxon>Dikarya</taxon>
        <taxon>Ascomycota</taxon>
        <taxon>Pezizomycotina</taxon>
        <taxon>Dothideomycetes</taxon>
        <taxon>Dothideomycetes incertae sedis</taxon>
        <taxon>Phaeotrichales</taxon>
        <taxon>Phaeotrichaceae</taxon>
        <taxon>Trichodelitschia</taxon>
    </lineage>
</organism>
<reference evidence="1" key="1">
    <citation type="journal article" date="2020" name="Stud. Mycol.">
        <title>101 Dothideomycetes genomes: a test case for predicting lifestyles and emergence of pathogens.</title>
        <authorList>
            <person name="Haridas S."/>
            <person name="Albert R."/>
            <person name="Binder M."/>
            <person name="Bloem J."/>
            <person name="Labutti K."/>
            <person name="Salamov A."/>
            <person name="Andreopoulos B."/>
            <person name="Baker S."/>
            <person name="Barry K."/>
            <person name="Bills G."/>
            <person name="Bluhm B."/>
            <person name="Cannon C."/>
            <person name="Castanera R."/>
            <person name="Culley D."/>
            <person name="Daum C."/>
            <person name="Ezra D."/>
            <person name="Gonzalez J."/>
            <person name="Henrissat B."/>
            <person name="Kuo A."/>
            <person name="Liang C."/>
            <person name="Lipzen A."/>
            <person name="Lutzoni F."/>
            <person name="Magnuson J."/>
            <person name="Mondo S."/>
            <person name="Nolan M."/>
            <person name="Ohm R."/>
            <person name="Pangilinan J."/>
            <person name="Park H.-J."/>
            <person name="Ramirez L."/>
            <person name="Alfaro M."/>
            <person name="Sun H."/>
            <person name="Tritt A."/>
            <person name="Yoshinaga Y."/>
            <person name="Zwiers L.-H."/>
            <person name="Turgeon B."/>
            <person name="Goodwin S."/>
            <person name="Spatafora J."/>
            <person name="Crous P."/>
            <person name="Grigoriev I."/>
        </authorList>
    </citation>
    <scope>NUCLEOTIDE SEQUENCE</scope>
    <source>
        <strain evidence="1">CBS 262.69</strain>
    </source>
</reference>
<name>A0A6G1I9G9_9PEZI</name>
<dbReference type="Proteomes" id="UP000799640">
    <property type="component" value="Unassembled WGS sequence"/>
</dbReference>
<accession>A0A6G1I9G9</accession>
<dbReference type="Pfam" id="PF23151">
    <property type="entry name" value="NuiA_2"/>
    <property type="match status" value="1"/>
</dbReference>
<dbReference type="PANTHER" id="PTHR42093:SF1">
    <property type="match status" value="1"/>
</dbReference>
<dbReference type="PANTHER" id="PTHR42093">
    <property type="match status" value="1"/>
</dbReference>
<protein>
    <submittedName>
        <fullName evidence="1">Uncharacterized protein</fullName>
    </submittedName>
</protein>
<dbReference type="OrthoDB" id="5366485at2759"/>
<evidence type="ECO:0000313" key="2">
    <source>
        <dbReference type="Proteomes" id="UP000799640"/>
    </source>
</evidence>
<sequence>MSFRLPACFLPRYHSCLQYTVYTRTIIREQNLSTCYNFSRLRHHHFGHQRITTDIRASPAVTSCTQFTLRNRAFRSTPSTMGSDEDYAAFLDKANQDTGYPTEESKGEVRNKAVDTDVPAALLGVEEYYVSEADEPFEPVSLKWSRDVELSEGEFGKLIGDKAEKIKQEDFDSQGEYAKVVDAVGKAGDGKLHFFKVVLDGTRVEYFVVSVDKKGERVVGLKALSIES</sequence>
<dbReference type="InterPro" id="IPR056539">
    <property type="entry name" value="NuiA-like"/>
</dbReference>
<keyword evidence="2" id="KW-1185">Reference proteome</keyword>
<evidence type="ECO:0000313" key="1">
    <source>
        <dbReference type="EMBL" id="KAF2404930.1"/>
    </source>
</evidence>
<dbReference type="AlphaFoldDB" id="A0A6G1I9G9"/>
<gene>
    <name evidence="1" type="ORF">EJ06DRAFT_525500</name>
</gene>